<protein>
    <submittedName>
        <fullName evidence="5">Late competence protein ComER</fullName>
    </submittedName>
</protein>
<sequence>MNNLGIIGTGNMGGMLAEVMMNQQSIPQHQMYIYNRTNERSTELQSRFPSINITQDIRELLSKTETVFLCVRPTQYESLVKELRKHLTLEHVVATITSPVSLEDLETLPARRIVRTVPTVVNRTGKAPLLLTFGNHWADKEKALFEQWLRTFSEPISVTDDTLRVSSDIVSCGPAFISCLLERFMLAAVQETNITSENAEILTEKMMIAYGHLLEAGHFNLRELMEKVNVPGGITGKGLKVIEKFSEGMFEELIQETHHKYAEDKKEMATLFQGKTDM</sequence>
<evidence type="ECO:0000256" key="2">
    <source>
        <dbReference type="PIRSR" id="PIRSR000193-1"/>
    </source>
</evidence>
<dbReference type="Proteomes" id="UP000275076">
    <property type="component" value="Unassembled WGS sequence"/>
</dbReference>
<dbReference type="AlphaFoldDB" id="A0A3R9RBB2"/>
<feature type="binding site" evidence="2">
    <location>
        <begin position="7"/>
        <end position="12"/>
    </location>
    <ligand>
        <name>NADP(+)</name>
        <dbReference type="ChEBI" id="CHEBI:58349"/>
    </ligand>
</feature>
<evidence type="ECO:0000256" key="1">
    <source>
        <dbReference type="ARBA" id="ARBA00005525"/>
    </source>
</evidence>
<dbReference type="InterPro" id="IPR008927">
    <property type="entry name" value="6-PGluconate_DH-like_C_sf"/>
</dbReference>
<name>A0A3R9RBB2_9BACI</name>
<dbReference type="Gene3D" id="3.40.50.720">
    <property type="entry name" value="NAD(P)-binding Rossmann-like Domain"/>
    <property type="match status" value="1"/>
</dbReference>
<keyword evidence="2" id="KW-0521">NADP</keyword>
<dbReference type="InterPro" id="IPR029036">
    <property type="entry name" value="P5CR_dimer"/>
</dbReference>
<dbReference type="InterPro" id="IPR000304">
    <property type="entry name" value="Pyrroline-COOH_reductase"/>
</dbReference>
<evidence type="ECO:0000259" key="4">
    <source>
        <dbReference type="Pfam" id="PF14748"/>
    </source>
</evidence>
<dbReference type="GO" id="GO:0004735">
    <property type="term" value="F:pyrroline-5-carboxylate reductase activity"/>
    <property type="evidence" value="ECO:0007669"/>
    <property type="project" value="InterPro"/>
</dbReference>
<dbReference type="NCBIfam" id="NF005814">
    <property type="entry name" value="PRK07680.1"/>
    <property type="match status" value="1"/>
</dbReference>
<proteinExistence type="inferred from homology"/>
<comment type="caution">
    <text evidence="5">The sequence shown here is derived from an EMBL/GenBank/DDBJ whole genome shotgun (WGS) entry which is preliminary data.</text>
</comment>
<dbReference type="Gene3D" id="1.10.3730.10">
    <property type="entry name" value="ProC C-terminal domain-like"/>
    <property type="match status" value="1"/>
</dbReference>
<dbReference type="SUPFAM" id="SSF51735">
    <property type="entry name" value="NAD(P)-binding Rossmann-fold domains"/>
    <property type="match status" value="1"/>
</dbReference>
<dbReference type="PANTHER" id="PTHR11645:SF51">
    <property type="entry name" value="COME OPERON PROTEIN 4"/>
    <property type="match status" value="1"/>
</dbReference>
<dbReference type="PANTHER" id="PTHR11645">
    <property type="entry name" value="PYRROLINE-5-CARBOXYLATE REDUCTASE"/>
    <property type="match status" value="1"/>
</dbReference>
<feature type="domain" description="Pyrroline-5-carboxylate reductase dimerisation" evidence="4">
    <location>
        <begin position="163"/>
        <end position="263"/>
    </location>
</feature>
<dbReference type="EMBL" id="RBVX01000023">
    <property type="protein sequence ID" value="RSL31543.1"/>
    <property type="molecule type" value="Genomic_DNA"/>
</dbReference>
<dbReference type="PIRSF" id="PIRSF000193">
    <property type="entry name" value="Pyrrol-5-carb_rd"/>
    <property type="match status" value="1"/>
</dbReference>
<comment type="similarity">
    <text evidence="1">Belongs to the pyrroline-5-carboxylate reductase family.</text>
</comment>
<evidence type="ECO:0000313" key="6">
    <source>
        <dbReference type="Proteomes" id="UP000275076"/>
    </source>
</evidence>
<feature type="domain" description="Pyrroline-5-carboxylate reductase catalytic N-terminal" evidence="3">
    <location>
        <begin position="4"/>
        <end position="96"/>
    </location>
</feature>
<dbReference type="GO" id="GO:0055129">
    <property type="term" value="P:L-proline biosynthetic process"/>
    <property type="evidence" value="ECO:0007669"/>
    <property type="project" value="TreeGrafter"/>
</dbReference>
<keyword evidence="6" id="KW-1185">Reference proteome</keyword>
<evidence type="ECO:0000259" key="3">
    <source>
        <dbReference type="Pfam" id="PF03807"/>
    </source>
</evidence>
<dbReference type="Pfam" id="PF14748">
    <property type="entry name" value="P5CR_dimer"/>
    <property type="match status" value="1"/>
</dbReference>
<accession>A0A3R9RBB2</accession>
<evidence type="ECO:0000313" key="5">
    <source>
        <dbReference type="EMBL" id="RSL31543.1"/>
    </source>
</evidence>
<dbReference type="InterPro" id="IPR028939">
    <property type="entry name" value="P5C_Rdtase_cat_N"/>
</dbReference>
<organism evidence="5 6">
    <name type="scientific">Salibacterium salarium</name>
    <dbReference type="NCBI Taxonomy" id="284579"/>
    <lineage>
        <taxon>Bacteria</taxon>
        <taxon>Bacillati</taxon>
        <taxon>Bacillota</taxon>
        <taxon>Bacilli</taxon>
        <taxon>Bacillales</taxon>
        <taxon>Bacillaceae</taxon>
    </lineage>
</organism>
<dbReference type="RefSeq" id="WP_125558365.1">
    <property type="nucleotide sequence ID" value="NZ_RBVX01000023.1"/>
</dbReference>
<gene>
    <name evidence="5" type="ORF">D7Z54_20105</name>
</gene>
<dbReference type="InterPro" id="IPR036291">
    <property type="entry name" value="NAD(P)-bd_dom_sf"/>
</dbReference>
<dbReference type="SUPFAM" id="SSF48179">
    <property type="entry name" value="6-phosphogluconate dehydrogenase C-terminal domain-like"/>
    <property type="match status" value="1"/>
</dbReference>
<dbReference type="Pfam" id="PF03807">
    <property type="entry name" value="F420_oxidored"/>
    <property type="match status" value="1"/>
</dbReference>
<reference evidence="5 6" key="1">
    <citation type="submission" date="2018-10" db="EMBL/GenBank/DDBJ databases">
        <title>Draft genome sequence of Bacillus salarius IM0101, isolated from a hypersaline soil in Inner Mongolia, China.</title>
        <authorList>
            <person name="Yamprayoonswat W."/>
            <person name="Boonvisut S."/>
            <person name="Jumpathong W."/>
            <person name="Sittihan S."/>
            <person name="Ruangsuj P."/>
            <person name="Wanthongcharoen S."/>
            <person name="Thongpramul N."/>
            <person name="Pimmason S."/>
            <person name="Yu B."/>
            <person name="Yasawong M."/>
        </authorList>
    </citation>
    <scope>NUCLEOTIDE SEQUENCE [LARGE SCALE GENOMIC DNA]</scope>
    <source>
        <strain evidence="5 6">IM0101</strain>
    </source>
</reference>
<dbReference type="OrthoDB" id="9805754at2"/>